<name>A0A926EMM5_9FIRM</name>
<dbReference type="RefSeq" id="WP_177671120.1">
    <property type="nucleotide sequence ID" value="NZ_JACRSY010000042.1"/>
</dbReference>
<dbReference type="Proteomes" id="UP000655830">
    <property type="component" value="Unassembled WGS sequence"/>
</dbReference>
<keyword evidence="3" id="KW-1185">Reference proteome</keyword>
<sequence>MAIIRPEQKDDYTSIFAVHQSAFNRTIEAELVDRLRTTNYYHSELSLVAEENSEILGHILFTRVVIKDGNKTYPALALAPLGVKEDAQKKGIGSLLIEEGLKKAKYLGHKLIIVLGDPKFYGRFGFEPASQYEITPPASFPEEAFLVKKLSPEELDFKGQVLYPVQFNMAIEK</sequence>
<dbReference type="GO" id="GO:0016747">
    <property type="term" value="F:acyltransferase activity, transferring groups other than amino-acyl groups"/>
    <property type="evidence" value="ECO:0007669"/>
    <property type="project" value="InterPro"/>
</dbReference>
<evidence type="ECO:0000313" key="3">
    <source>
        <dbReference type="Proteomes" id="UP000655830"/>
    </source>
</evidence>
<dbReference type="Pfam" id="PF13527">
    <property type="entry name" value="Acetyltransf_9"/>
    <property type="match status" value="1"/>
</dbReference>
<dbReference type="CDD" id="cd04301">
    <property type="entry name" value="NAT_SF"/>
    <property type="match status" value="1"/>
</dbReference>
<accession>A0A926EMM5</accession>
<comment type="caution">
    <text evidence="2">The sequence shown here is derived from an EMBL/GenBank/DDBJ whole genome shotgun (WGS) entry which is preliminary data.</text>
</comment>
<dbReference type="EMBL" id="JACRSY010000042">
    <property type="protein sequence ID" value="MBC8581250.1"/>
    <property type="molecule type" value="Genomic_DNA"/>
</dbReference>
<proteinExistence type="predicted"/>
<evidence type="ECO:0000313" key="2">
    <source>
        <dbReference type="EMBL" id="MBC8581250.1"/>
    </source>
</evidence>
<dbReference type="AlphaFoldDB" id="A0A926EMM5"/>
<organism evidence="2 3">
    <name type="scientific">Zhenhengia yiwuensis</name>
    <dbReference type="NCBI Taxonomy" id="2763666"/>
    <lineage>
        <taxon>Bacteria</taxon>
        <taxon>Bacillati</taxon>
        <taxon>Bacillota</taxon>
        <taxon>Clostridia</taxon>
        <taxon>Lachnospirales</taxon>
        <taxon>Lachnospiraceae</taxon>
        <taxon>Zhenhengia</taxon>
    </lineage>
</organism>
<protein>
    <submittedName>
        <fullName evidence="2">N-acetyltransferase</fullName>
    </submittedName>
</protein>
<feature type="domain" description="N-acetyltransferase" evidence="1">
    <location>
        <begin position="2"/>
        <end position="147"/>
    </location>
</feature>
<dbReference type="SUPFAM" id="SSF55729">
    <property type="entry name" value="Acyl-CoA N-acyltransferases (Nat)"/>
    <property type="match status" value="1"/>
</dbReference>
<reference evidence="2" key="1">
    <citation type="submission" date="2020-08" db="EMBL/GenBank/DDBJ databases">
        <title>Genome public.</title>
        <authorList>
            <person name="Liu C."/>
            <person name="Sun Q."/>
        </authorList>
    </citation>
    <scope>NUCLEOTIDE SEQUENCE</scope>
    <source>
        <strain evidence="2">NSJ-12</strain>
    </source>
</reference>
<dbReference type="PROSITE" id="PS51186">
    <property type="entry name" value="GNAT"/>
    <property type="match status" value="1"/>
</dbReference>
<dbReference type="Gene3D" id="3.40.630.30">
    <property type="match status" value="1"/>
</dbReference>
<dbReference type="InterPro" id="IPR000182">
    <property type="entry name" value="GNAT_dom"/>
</dbReference>
<dbReference type="InterPro" id="IPR016181">
    <property type="entry name" value="Acyl_CoA_acyltransferase"/>
</dbReference>
<evidence type="ECO:0000259" key="1">
    <source>
        <dbReference type="PROSITE" id="PS51186"/>
    </source>
</evidence>
<gene>
    <name evidence="2" type="ORF">H8718_17220</name>
</gene>